<feature type="compositionally biased region" description="Low complexity" evidence="1">
    <location>
        <begin position="608"/>
        <end position="623"/>
    </location>
</feature>
<feature type="region of interest" description="Disordered" evidence="1">
    <location>
        <begin position="19"/>
        <end position="53"/>
    </location>
</feature>
<feature type="compositionally biased region" description="Basic and acidic residues" evidence="1">
    <location>
        <begin position="276"/>
        <end position="285"/>
    </location>
</feature>
<organism evidence="2 3">
    <name type="scientific">Trichoplusia ni</name>
    <name type="common">Cabbage looper</name>
    <dbReference type="NCBI Taxonomy" id="7111"/>
    <lineage>
        <taxon>Eukaryota</taxon>
        <taxon>Metazoa</taxon>
        <taxon>Ecdysozoa</taxon>
        <taxon>Arthropoda</taxon>
        <taxon>Hexapoda</taxon>
        <taxon>Insecta</taxon>
        <taxon>Pterygota</taxon>
        <taxon>Neoptera</taxon>
        <taxon>Endopterygota</taxon>
        <taxon>Lepidoptera</taxon>
        <taxon>Glossata</taxon>
        <taxon>Ditrysia</taxon>
        <taxon>Noctuoidea</taxon>
        <taxon>Noctuidae</taxon>
        <taxon>Plusiinae</taxon>
        <taxon>Trichoplusia</taxon>
    </lineage>
</organism>
<protein>
    <submittedName>
        <fullName evidence="3">Dentin sialophosphoprotein-like</fullName>
    </submittedName>
</protein>
<feature type="compositionally biased region" description="Low complexity" evidence="1">
    <location>
        <begin position="105"/>
        <end position="123"/>
    </location>
</feature>
<proteinExistence type="predicted"/>
<feature type="region of interest" description="Disordered" evidence="1">
    <location>
        <begin position="246"/>
        <end position="400"/>
    </location>
</feature>
<feature type="compositionally biased region" description="Polar residues" evidence="1">
    <location>
        <begin position="696"/>
        <end position="723"/>
    </location>
</feature>
<evidence type="ECO:0000256" key="1">
    <source>
        <dbReference type="SAM" id="MobiDB-lite"/>
    </source>
</evidence>
<keyword evidence="2" id="KW-1185">Reference proteome</keyword>
<feature type="compositionally biased region" description="Acidic residues" evidence="1">
    <location>
        <begin position="78"/>
        <end position="90"/>
    </location>
</feature>
<dbReference type="OrthoDB" id="6931742at2759"/>
<evidence type="ECO:0000313" key="3">
    <source>
        <dbReference type="RefSeq" id="XP_026734743.1"/>
    </source>
</evidence>
<feature type="compositionally biased region" description="Basic and acidic residues" evidence="1">
    <location>
        <begin position="377"/>
        <end position="399"/>
    </location>
</feature>
<gene>
    <name evidence="3" type="primary">LOC113498797</name>
</gene>
<dbReference type="AlphaFoldDB" id="A0A7E5W277"/>
<feature type="compositionally biased region" description="Polar residues" evidence="1">
    <location>
        <begin position="887"/>
        <end position="899"/>
    </location>
</feature>
<feature type="region of interest" description="Disordered" evidence="1">
    <location>
        <begin position="65"/>
        <end position="166"/>
    </location>
</feature>
<feature type="compositionally biased region" description="Polar residues" evidence="1">
    <location>
        <begin position="482"/>
        <end position="493"/>
    </location>
</feature>
<feature type="compositionally biased region" description="Basic and acidic residues" evidence="1">
    <location>
        <begin position="855"/>
        <end position="886"/>
    </location>
</feature>
<feature type="compositionally biased region" description="Basic and acidic residues" evidence="1">
    <location>
        <begin position="319"/>
        <end position="330"/>
    </location>
</feature>
<feature type="compositionally biased region" description="Polar residues" evidence="1">
    <location>
        <begin position="33"/>
        <end position="49"/>
    </location>
</feature>
<feature type="compositionally biased region" description="Polar residues" evidence="1">
    <location>
        <begin position="649"/>
        <end position="682"/>
    </location>
</feature>
<reference evidence="3" key="1">
    <citation type="submission" date="2025-08" db="UniProtKB">
        <authorList>
            <consortium name="RefSeq"/>
        </authorList>
    </citation>
    <scope>IDENTIFICATION</scope>
</reference>
<dbReference type="GeneID" id="113498797"/>
<feature type="compositionally biased region" description="Basic and acidic residues" evidence="1">
    <location>
        <begin position="452"/>
        <end position="472"/>
    </location>
</feature>
<accession>A0A7E5W277</accession>
<feature type="region of interest" description="Disordered" evidence="1">
    <location>
        <begin position="452"/>
        <end position="519"/>
    </location>
</feature>
<feature type="region of interest" description="Disordered" evidence="1">
    <location>
        <begin position="586"/>
        <end position="915"/>
    </location>
</feature>
<feature type="compositionally biased region" description="Basic and acidic residues" evidence="1">
    <location>
        <begin position="494"/>
        <end position="519"/>
    </location>
</feature>
<feature type="compositionally biased region" description="Basic and acidic residues" evidence="1">
    <location>
        <begin position="683"/>
        <end position="695"/>
    </location>
</feature>
<dbReference type="InParanoid" id="A0A7E5W277"/>
<feature type="compositionally biased region" description="Basic and acidic residues" evidence="1">
    <location>
        <begin position="900"/>
        <end position="915"/>
    </location>
</feature>
<feature type="compositionally biased region" description="Low complexity" evidence="1">
    <location>
        <begin position="262"/>
        <end position="274"/>
    </location>
</feature>
<dbReference type="RefSeq" id="XP_026734743.1">
    <property type="nucleotide sequence ID" value="XM_026878942.1"/>
</dbReference>
<evidence type="ECO:0000313" key="2">
    <source>
        <dbReference type="Proteomes" id="UP000322000"/>
    </source>
</evidence>
<feature type="compositionally biased region" description="Basic and acidic residues" evidence="1">
    <location>
        <begin position="91"/>
        <end position="104"/>
    </location>
</feature>
<feature type="compositionally biased region" description="Polar residues" evidence="1">
    <location>
        <begin position="750"/>
        <end position="760"/>
    </location>
</feature>
<name>A0A7E5W277_TRINI</name>
<feature type="compositionally biased region" description="Basic and acidic residues" evidence="1">
    <location>
        <begin position="19"/>
        <end position="29"/>
    </location>
</feature>
<feature type="compositionally biased region" description="Basic and acidic residues" evidence="1">
    <location>
        <begin position="345"/>
        <end position="366"/>
    </location>
</feature>
<sequence>MEFFFQDFNDPYHVFHEGGDRAFDLKPHPATDPTRNQPAPRPSNGNFFPNLNHLGIKKDNEYANKLTKPLITGQGQPGEEENFDGGEVDDKDSRSWSSESRESGSRSGESGSRSGESGSWSGEDSGEDIPSEHGYHGNPPNKHNSREQKGPGLPLNRNTEVKDQNNDIKKNFDQILSDLHKIFVRNNASVIIPDNNPNLVGNKDAIAGGNNDTKKANMISVLEGLFTNIIRNTIIVNNNVPVVQNPGTSNPNVPQRLHDPVDTTTNSNTDLTSLKDTTDNPKSKPDISTPDAGKDSKNFGVPDEVTTFNKSKLPNIDGELNKNKTLDDKSPSSTEKPNKNETNIDDEKKLNSTDKGDEKASDDSKKSGNVTGMPVDGLKDNEGSGSDKDNIDTSRKNKNFDQIVDLINNDKFWKFMGDLSAKYLETVIERTQKLMNDEIKAQIDKYFKEHKSEVNKDIQPKKDEATNTEPEKANNVVEKTNEANTTENPVTSLDDSKDKKAKDTENSKQSDAKKDKAKETNKKDIVNVKSHTIYGNAVGNDKVTNIYVFYASKNLDAIIKHIKDLVNGNSTNIFSFEHGHKVEDKHTNEEHNHGTDNTGTVTEANIEPVTNNTNTPDATTTDVGIKANKDEVTTESSNSGNVTEKAGNDVTSKPSATLNNVTTEAVTSNNSTEKPGNNSVNDSKPDAGKDDKKTDGNANSTTTEPSKANESVNGTQSPNTTVSSEKDKKNATDTVESSTEKGGTDPAQVDATTSKPNVTENKAENATAAVEPAKNLTESGNDTKVTPEKDLAGNKTADSNAEANNKTAPLASNSTSTDIKPGNATDLVETPKNATVDIKNDAEKNNGTGLPAEGNQDKASDEHKDSKDNAGDKKDTVEVKDKKESSGNEGTTETSVNKDFSSKKPDETSTEKSSS</sequence>
<dbReference type="Proteomes" id="UP000322000">
    <property type="component" value="Chromosome 11"/>
</dbReference>
<dbReference type="KEGG" id="tnl:113498797"/>
<feature type="compositionally biased region" description="Polar residues" evidence="1">
    <location>
        <begin position="796"/>
        <end position="818"/>
    </location>
</feature>